<dbReference type="Gene3D" id="1.25.40.10">
    <property type="entry name" value="Tetratricopeptide repeat domain"/>
    <property type="match status" value="2"/>
</dbReference>
<dbReference type="SUPFAM" id="SSF48452">
    <property type="entry name" value="TPR-like"/>
    <property type="match status" value="2"/>
</dbReference>
<dbReference type="InterPro" id="IPR011990">
    <property type="entry name" value="TPR-like_helical_dom_sf"/>
</dbReference>
<evidence type="ECO:0000313" key="2">
    <source>
        <dbReference type="Proteomes" id="UP001497392"/>
    </source>
</evidence>
<dbReference type="PANTHER" id="PTHR47868">
    <property type="entry name" value="OS05G0457700 PROTEIN"/>
    <property type="match status" value="1"/>
</dbReference>
<comment type="caution">
    <text evidence="1">The sequence shown here is derived from an EMBL/GenBank/DDBJ whole genome shotgun (WGS) entry which is preliminary data.</text>
</comment>
<sequence length="415" mass="43997">MVDDLLQYVFSSAASSQDQAIDIIKSGLGCQPDAESGPGSARLHLGMAEVERDRSNWAAAVDSAAAASKAARAAEHESAEAVVASSQLELAAYASGTLSYLTQGSDYEALDLSQHALDIAHQSFHQHGAEQQRWAAMVEGNAMLCLVQHARGDLNAASTSADVAQALADHMDPGRASSGAHRDAAIPAALQRVGALRLAMGNYEEATSLFNRAAAGVKHALSADSARSASMRAEPSPWALRETLASACSGAGQASLGQKQWEAAEEPLSEAVSEADRVTSEKHPRTVPLLVQLGVVFARTSRVTIAEGLYRQAARMLQLDPAKGYAAAHPKVHPSVAAALAWRYAQLLAALPKRNTETEAWEGLAREIQSGENEEQSEHCLEEIYGELHSLQGKGMPGKGDICDVSTRRMLQYAP</sequence>
<proteinExistence type="predicted"/>
<name>A0ABP1FNR4_9CHLO</name>
<dbReference type="Proteomes" id="UP001497392">
    <property type="component" value="Unassembled WGS sequence"/>
</dbReference>
<keyword evidence="2" id="KW-1185">Reference proteome</keyword>
<dbReference type="PANTHER" id="PTHR47868:SF2">
    <property type="entry name" value="OS05G0457700 PROTEIN"/>
    <property type="match status" value="1"/>
</dbReference>
<dbReference type="EMBL" id="CAXHTA020000005">
    <property type="protein sequence ID" value="CAL5221618.1"/>
    <property type="molecule type" value="Genomic_DNA"/>
</dbReference>
<gene>
    <name evidence="1" type="primary">g3839</name>
    <name evidence="1" type="ORF">VP750_LOCUS3277</name>
</gene>
<accession>A0ABP1FNR4</accession>
<reference evidence="1 2" key="1">
    <citation type="submission" date="2024-06" db="EMBL/GenBank/DDBJ databases">
        <authorList>
            <person name="Kraege A."/>
            <person name="Thomma B."/>
        </authorList>
    </citation>
    <scope>NUCLEOTIDE SEQUENCE [LARGE SCALE GENOMIC DNA]</scope>
</reference>
<organism evidence="1 2">
    <name type="scientific">Coccomyxa viridis</name>
    <dbReference type="NCBI Taxonomy" id="1274662"/>
    <lineage>
        <taxon>Eukaryota</taxon>
        <taxon>Viridiplantae</taxon>
        <taxon>Chlorophyta</taxon>
        <taxon>core chlorophytes</taxon>
        <taxon>Trebouxiophyceae</taxon>
        <taxon>Trebouxiophyceae incertae sedis</taxon>
        <taxon>Coccomyxaceae</taxon>
        <taxon>Coccomyxa</taxon>
    </lineage>
</organism>
<protein>
    <submittedName>
        <fullName evidence="1">G3839 protein</fullName>
    </submittedName>
</protein>
<evidence type="ECO:0000313" key="1">
    <source>
        <dbReference type="EMBL" id="CAL5221618.1"/>
    </source>
</evidence>